<dbReference type="InterPro" id="IPR032359">
    <property type="entry name" value="KwaB-like"/>
</dbReference>
<organism evidence="1 2">
    <name type="scientific">Lactiplantibacillus plantarum</name>
    <name type="common">Lactobacillus plantarum</name>
    <dbReference type="NCBI Taxonomy" id="1590"/>
    <lineage>
        <taxon>Bacteria</taxon>
        <taxon>Bacillati</taxon>
        <taxon>Bacillota</taxon>
        <taxon>Bacilli</taxon>
        <taxon>Lactobacillales</taxon>
        <taxon>Lactobacillaceae</taxon>
        <taxon>Lactiplantibacillus</taxon>
    </lineage>
</organism>
<dbReference type="PATRIC" id="fig|1590.306.peg.1313"/>
<evidence type="ECO:0000313" key="2">
    <source>
        <dbReference type="Proteomes" id="UP000094892"/>
    </source>
</evidence>
<dbReference type="RefSeq" id="WP_064972044.1">
    <property type="nucleotide sequence ID" value="NZ_CP016071.1"/>
</dbReference>
<name>A0A192YMH7_LACPN</name>
<gene>
    <name evidence="1" type="ORF">LPJSA22_01314</name>
</gene>
<dbReference type="Pfam" id="PF16162">
    <property type="entry name" value="KwaB"/>
    <property type="match status" value="1"/>
</dbReference>
<reference evidence="1 2" key="1">
    <citation type="submission" date="2016-08" db="EMBL/GenBank/DDBJ databases">
        <title>Genome sequencing of Lactobacillus plantarum JSA22, isolated from fermented soybean paste.</title>
        <authorList>
            <person name="Choi H.S."/>
        </authorList>
    </citation>
    <scope>NUCLEOTIDE SEQUENCE [LARGE SCALE GENOMIC DNA]</scope>
    <source>
        <strain evidence="1 2">JSA22</strain>
    </source>
</reference>
<dbReference type="EMBL" id="MCOL01000001">
    <property type="protein sequence ID" value="ODO61339.1"/>
    <property type="molecule type" value="Genomic_DNA"/>
</dbReference>
<proteinExistence type="predicted"/>
<protein>
    <recommendedName>
        <fullName evidence="3">DUF4868 domain-containing protein</fullName>
    </recommendedName>
</protein>
<evidence type="ECO:0008006" key="3">
    <source>
        <dbReference type="Google" id="ProtNLM"/>
    </source>
</evidence>
<dbReference type="AlphaFoldDB" id="A0A192YMH7"/>
<dbReference type="Proteomes" id="UP000094892">
    <property type="component" value="Unassembled WGS sequence"/>
</dbReference>
<sequence length="303" mass="35087">MNIKNALNVVSSDNIKVRLHLAHWSTGGNIKVITPTIEDDFQKQLKSIVEDQLNKCDGLTQSDYNVVGSNDDILENANFHKYKQHVNTVLDAIDVPNQKFHFANDNFDFFIYEFCYDDEDNNAKKVFAFRRTKKLKSFKKGFIGHFVEGHFKKIIENGLIGNDGLIDLIVYDEEIAVLQHIAFERIFRLSNEFKELAEKVLKNDTFNKKIINFSKLKEAALNNRSYIKRLSKLDSTNTATLFLQDLQKTKVVVDELNLDIDIDLESNQMQYRDETQLGNFINLMQDAYYKTLIGNTPGLDERR</sequence>
<accession>A0A192YMH7</accession>
<evidence type="ECO:0000313" key="1">
    <source>
        <dbReference type="EMBL" id="ODO61339.1"/>
    </source>
</evidence>
<comment type="caution">
    <text evidence="1">The sequence shown here is derived from an EMBL/GenBank/DDBJ whole genome shotgun (WGS) entry which is preliminary data.</text>
</comment>